<dbReference type="PANTHER" id="PTHR42711">
    <property type="entry name" value="ABC TRANSPORTER ATP-BINDING PROTEIN"/>
    <property type="match status" value="1"/>
</dbReference>
<keyword evidence="5" id="KW-0547">Nucleotide-binding</keyword>
<feature type="domain" description="ABC transporter" evidence="9">
    <location>
        <begin position="7"/>
        <end position="237"/>
    </location>
</feature>
<dbReference type="PROSITE" id="PS50893">
    <property type="entry name" value="ABC_TRANSPORTER_2"/>
    <property type="match status" value="1"/>
</dbReference>
<evidence type="ECO:0000256" key="2">
    <source>
        <dbReference type="ARBA" id="ARBA00005417"/>
    </source>
</evidence>
<evidence type="ECO:0000256" key="5">
    <source>
        <dbReference type="ARBA" id="ARBA00022741"/>
    </source>
</evidence>
<dbReference type="PROSITE" id="PS00211">
    <property type="entry name" value="ABC_TRANSPORTER_1"/>
    <property type="match status" value="1"/>
</dbReference>
<dbReference type="EMBL" id="UINC01095134">
    <property type="protein sequence ID" value="SVC50972.1"/>
    <property type="molecule type" value="Genomic_DNA"/>
</dbReference>
<dbReference type="InterPro" id="IPR027417">
    <property type="entry name" value="P-loop_NTPase"/>
</dbReference>
<dbReference type="InterPro" id="IPR017871">
    <property type="entry name" value="ABC_transporter-like_CS"/>
</dbReference>
<dbReference type="Pfam" id="PF00005">
    <property type="entry name" value="ABC_tran"/>
    <property type="match status" value="1"/>
</dbReference>
<dbReference type="SMART" id="SM00382">
    <property type="entry name" value="AAA"/>
    <property type="match status" value="1"/>
</dbReference>
<dbReference type="AlphaFoldDB" id="A0A382MTZ6"/>
<dbReference type="SUPFAM" id="SSF52540">
    <property type="entry name" value="P-loop containing nucleoside triphosphate hydrolases"/>
    <property type="match status" value="1"/>
</dbReference>
<dbReference type="GO" id="GO:0016887">
    <property type="term" value="F:ATP hydrolysis activity"/>
    <property type="evidence" value="ECO:0007669"/>
    <property type="project" value="InterPro"/>
</dbReference>
<comment type="subcellular location">
    <subcellularLocation>
        <location evidence="1">Cell membrane</location>
    </subcellularLocation>
</comment>
<dbReference type="PANTHER" id="PTHR42711:SF5">
    <property type="entry name" value="ABC TRANSPORTER ATP-BINDING PROTEIN NATA"/>
    <property type="match status" value="1"/>
</dbReference>
<comment type="similarity">
    <text evidence="2">Belongs to the ABC transporter superfamily.</text>
</comment>
<keyword evidence="3" id="KW-0813">Transport</keyword>
<evidence type="ECO:0000259" key="9">
    <source>
        <dbReference type="PROSITE" id="PS50893"/>
    </source>
</evidence>
<evidence type="ECO:0000256" key="8">
    <source>
        <dbReference type="ARBA" id="ARBA00023136"/>
    </source>
</evidence>
<name>A0A382MTZ6_9ZZZZ</name>
<keyword evidence="6" id="KW-0067">ATP-binding</keyword>
<keyword evidence="8" id="KW-0472">Membrane</keyword>
<dbReference type="Gene3D" id="3.40.50.300">
    <property type="entry name" value="P-loop containing nucleotide triphosphate hydrolases"/>
    <property type="match status" value="1"/>
</dbReference>
<organism evidence="10">
    <name type="scientific">marine metagenome</name>
    <dbReference type="NCBI Taxonomy" id="408172"/>
    <lineage>
        <taxon>unclassified sequences</taxon>
        <taxon>metagenomes</taxon>
        <taxon>ecological metagenomes</taxon>
    </lineage>
</organism>
<keyword evidence="4" id="KW-1003">Cell membrane</keyword>
<dbReference type="FunFam" id="3.40.50.300:FF:000589">
    <property type="entry name" value="ABC transporter, ATP-binding subunit"/>
    <property type="match status" value="1"/>
</dbReference>
<dbReference type="InterPro" id="IPR050763">
    <property type="entry name" value="ABC_transporter_ATP-binding"/>
</dbReference>
<sequence>VPDPPPIEARGLVKRYGDFTAVDGIDFDVAVGECVALLGPNGAGKTTTIRMLTGFSPITDGSIRVFGRDVAKETRVVKSLMGICPQEDNLDPDFSVRKNLLVFARYFGMEKNLAARRTDELLEMVGLTEKADGIIMELSGGMKRRLMLARALLNEPQLLVLDEPTTGLDPQARQLIWQRARHMREVGITVLLTTHYMEEASQLADRVIVMNEGKILLEGEPDVLVQNEVGQEVVELWNVSDAAREFIEQQDWPMESVESRLYICDRVGGEVAHAIESRFPEQDRQIRRATLEDVFLCRTGRALKD</sequence>
<evidence type="ECO:0000256" key="1">
    <source>
        <dbReference type="ARBA" id="ARBA00004236"/>
    </source>
</evidence>
<gene>
    <name evidence="10" type="ORF">METZ01_LOCUS303826</name>
</gene>
<reference evidence="10" key="1">
    <citation type="submission" date="2018-05" db="EMBL/GenBank/DDBJ databases">
        <authorList>
            <person name="Lanie J.A."/>
            <person name="Ng W.-L."/>
            <person name="Kazmierczak K.M."/>
            <person name="Andrzejewski T.M."/>
            <person name="Davidsen T.M."/>
            <person name="Wayne K.J."/>
            <person name="Tettelin H."/>
            <person name="Glass J.I."/>
            <person name="Rusch D."/>
            <person name="Podicherti R."/>
            <person name="Tsui H.-C.T."/>
            <person name="Winkler M.E."/>
        </authorList>
    </citation>
    <scope>NUCLEOTIDE SEQUENCE</scope>
</reference>
<evidence type="ECO:0000256" key="6">
    <source>
        <dbReference type="ARBA" id="ARBA00022840"/>
    </source>
</evidence>
<evidence type="ECO:0000256" key="3">
    <source>
        <dbReference type="ARBA" id="ARBA00022448"/>
    </source>
</evidence>
<evidence type="ECO:0000256" key="4">
    <source>
        <dbReference type="ARBA" id="ARBA00022475"/>
    </source>
</evidence>
<dbReference type="InterPro" id="IPR003439">
    <property type="entry name" value="ABC_transporter-like_ATP-bd"/>
</dbReference>
<dbReference type="InterPro" id="IPR003593">
    <property type="entry name" value="AAA+_ATPase"/>
</dbReference>
<dbReference type="GO" id="GO:0005524">
    <property type="term" value="F:ATP binding"/>
    <property type="evidence" value="ECO:0007669"/>
    <property type="project" value="UniProtKB-KW"/>
</dbReference>
<evidence type="ECO:0000256" key="7">
    <source>
        <dbReference type="ARBA" id="ARBA00022967"/>
    </source>
</evidence>
<keyword evidence="7" id="KW-1278">Translocase</keyword>
<proteinExistence type="inferred from homology"/>
<dbReference type="GO" id="GO:0005886">
    <property type="term" value="C:plasma membrane"/>
    <property type="evidence" value="ECO:0007669"/>
    <property type="project" value="UniProtKB-SubCell"/>
</dbReference>
<accession>A0A382MTZ6</accession>
<feature type="non-terminal residue" evidence="10">
    <location>
        <position position="1"/>
    </location>
</feature>
<protein>
    <recommendedName>
        <fullName evidence="9">ABC transporter domain-containing protein</fullName>
    </recommendedName>
</protein>
<evidence type="ECO:0000313" key="10">
    <source>
        <dbReference type="EMBL" id="SVC50972.1"/>
    </source>
</evidence>